<dbReference type="InterPro" id="IPR018541">
    <property type="entry name" value="Ftsk_gamma"/>
</dbReference>
<dbReference type="Gene3D" id="1.10.10.10">
    <property type="entry name" value="Winged helix-like DNA-binding domain superfamily/Winged helix DNA-binding domain"/>
    <property type="match status" value="1"/>
</dbReference>
<feature type="region of interest" description="Disordered" evidence="1">
    <location>
        <begin position="440"/>
        <end position="461"/>
    </location>
</feature>
<evidence type="ECO:0000259" key="2">
    <source>
        <dbReference type="SMART" id="SM00843"/>
    </source>
</evidence>
<dbReference type="SUPFAM" id="SSF56731">
    <property type="entry name" value="DNA primase core"/>
    <property type="match status" value="1"/>
</dbReference>
<feature type="compositionally biased region" description="Low complexity" evidence="1">
    <location>
        <begin position="2137"/>
        <end position="2149"/>
    </location>
</feature>
<evidence type="ECO:0000313" key="4">
    <source>
        <dbReference type="Proteomes" id="UP001490330"/>
    </source>
</evidence>
<accession>A0ABV1VG26</accession>
<dbReference type="InterPro" id="IPR037068">
    <property type="entry name" value="DNA_primase_core_N_sf"/>
</dbReference>
<dbReference type="InterPro" id="IPR036390">
    <property type="entry name" value="WH_DNA-bd_sf"/>
</dbReference>
<dbReference type="CDD" id="cd03364">
    <property type="entry name" value="TOPRIM_DnaG_primases"/>
    <property type="match status" value="1"/>
</dbReference>
<name>A0ABV1VG26_9ACTN</name>
<dbReference type="SUPFAM" id="SSF46785">
    <property type="entry name" value="Winged helix' DNA-binding domain"/>
    <property type="match status" value="1"/>
</dbReference>
<protein>
    <submittedName>
        <fullName evidence="3">Toprim domain-containing protein</fullName>
    </submittedName>
</protein>
<proteinExistence type="predicted"/>
<dbReference type="Pfam" id="PF13155">
    <property type="entry name" value="Toprim_2"/>
    <property type="match status" value="1"/>
</dbReference>
<feature type="compositionally biased region" description="Low complexity" evidence="1">
    <location>
        <begin position="2803"/>
        <end position="2818"/>
    </location>
</feature>
<feature type="region of interest" description="Disordered" evidence="1">
    <location>
        <begin position="298"/>
        <end position="428"/>
    </location>
</feature>
<feature type="region of interest" description="Disordered" evidence="1">
    <location>
        <begin position="945"/>
        <end position="1038"/>
    </location>
</feature>
<dbReference type="InterPro" id="IPR013264">
    <property type="entry name" value="DNAG_N"/>
</dbReference>
<dbReference type="Gene3D" id="3.90.980.10">
    <property type="entry name" value="DNA primase, catalytic core, N-terminal domain"/>
    <property type="match status" value="1"/>
</dbReference>
<evidence type="ECO:0000313" key="3">
    <source>
        <dbReference type="EMBL" id="MER6905009.1"/>
    </source>
</evidence>
<feature type="region of interest" description="Disordered" evidence="1">
    <location>
        <begin position="3434"/>
        <end position="3479"/>
    </location>
</feature>
<dbReference type="Pfam" id="PF08275">
    <property type="entry name" value="DNAG_N"/>
    <property type="match status" value="1"/>
</dbReference>
<dbReference type="PANTHER" id="PTHR30313:SF2">
    <property type="entry name" value="DNA PRIMASE"/>
    <property type="match status" value="1"/>
</dbReference>
<feature type="region of interest" description="Disordered" evidence="1">
    <location>
        <begin position="1374"/>
        <end position="1407"/>
    </location>
</feature>
<feature type="compositionally biased region" description="Low complexity" evidence="1">
    <location>
        <begin position="983"/>
        <end position="993"/>
    </location>
</feature>
<dbReference type="SMART" id="SM00843">
    <property type="entry name" value="Ftsk_gamma"/>
    <property type="match status" value="1"/>
</dbReference>
<feature type="compositionally biased region" description="Low complexity" evidence="1">
    <location>
        <begin position="1650"/>
        <end position="1667"/>
    </location>
</feature>
<comment type="caution">
    <text evidence="3">The sequence shown here is derived from an EMBL/GenBank/DDBJ whole genome shotgun (WGS) entry which is preliminary data.</text>
</comment>
<dbReference type="Gene3D" id="3.40.1360.10">
    <property type="match status" value="1"/>
</dbReference>
<evidence type="ECO:0000256" key="1">
    <source>
        <dbReference type="SAM" id="MobiDB-lite"/>
    </source>
</evidence>
<feature type="region of interest" description="Disordered" evidence="1">
    <location>
        <begin position="2102"/>
        <end position="2256"/>
    </location>
</feature>
<feature type="compositionally biased region" description="Low complexity" evidence="1">
    <location>
        <begin position="1259"/>
        <end position="1268"/>
    </location>
</feature>
<feature type="compositionally biased region" description="Polar residues" evidence="1">
    <location>
        <begin position="2156"/>
        <end position="2165"/>
    </location>
</feature>
<dbReference type="InterPro" id="IPR034151">
    <property type="entry name" value="TOPRIM_DnaG_bac"/>
</dbReference>
<feature type="region of interest" description="Disordered" evidence="1">
    <location>
        <begin position="1606"/>
        <end position="1782"/>
    </location>
</feature>
<dbReference type="InterPro" id="IPR036388">
    <property type="entry name" value="WH-like_DNA-bd_sf"/>
</dbReference>
<feature type="compositionally biased region" description="Low complexity" evidence="1">
    <location>
        <begin position="2223"/>
        <end position="2234"/>
    </location>
</feature>
<feature type="compositionally biased region" description="Pro residues" evidence="1">
    <location>
        <begin position="412"/>
        <end position="425"/>
    </location>
</feature>
<feature type="region of interest" description="Disordered" evidence="1">
    <location>
        <begin position="2771"/>
        <end position="2818"/>
    </location>
</feature>
<feature type="region of interest" description="Disordered" evidence="1">
    <location>
        <begin position="3393"/>
        <end position="3416"/>
    </location>
</feature>
<dbReference type="PANTHER" id="PTHR30313">
    <property type="entry name" value="DNA PRIMASE"/>
    <property type="match status" value="1"/>
</dbReference>
<gene>
    <name evidence="3" type="ORF">ABT322_14730</name>
</gene>
<feature type="compositionally biased region" description="Basic and acidic residues" evidence="1">
    <location>
        <begin position="3434"/>
        <end position="3446"/>
    </location>
</feature>
<feature type="domain" description="FtsK gamma" evidence="2">
    <location>
        <begin position="3319"/>
        <end position="3384"/>
    </location>
</feature>
<feature type="compositionally biased region" description="Low complexity" evidence="1">
    <location>
        <begin position="1019"/>
        <end position="1032"/>
    </location>
</feature>
<dbReference type="RefSeq" id="WP_350716638.1">
    <property type="nucleotide sequence ID" value="NZ_JBEPCO010000005.1"/>
</dbReference>
<feature type="region of interest" description="Disordered" evidence="1">
    <location>
        <begin position="1250"/>
        <end position="1278"/>
    </location>
</feature>
<feature type="compositionally biased region" description="Polar residues" evidence="1">
    <location>
        <begin position="371"/>
        <end position="390"/>
    </location>
</feature>
<dbReference type="InterPro" id="IPR050219">
    <property type="entry name" value="DnaG_primase"/>
</dbReference>
<reference evidence="3 4" key="1">
    <citation type="submission" date="2024-06" db="EMBL/GenBank/DDBJ databases">
        <title>The Natural Products Discovery Center: Release of the First 8490 Sequenced Strains for Exploring Actinobacteria Biosynthetic Diversity.</title>
        <authorList>
            <person name="Kalkreuter E."/>
            <person name="Kautsar S.A."/>
            <person name="Yang D."/>
            <person name="Bader C.D."/>
            <person name="Teijaro C.N."/>
            <person name="Fluegel L."/>
            <person name="Davis C.M."/>
            <person name="Simpson J.R."/>
            <person name="Lauterbach L."/>
            <person name="Steele A.D."/>
            <person name="Gui C."/>
            <person name="Meng S."/>
            <person name="Li G."/>
            <person name="Viehrig K."/>
            <person name="Ye F."/>
            <person name="Su P."/>
            <person name="Kiefer A.F."/>
            <person name="Nichols A."/>
            <person name="Cepeda A.J."/>
            <person name="Yan W."/>
            <person name="Fan B."/>
            <person name="Jiang Y."/>
            <person name="Adhikari A."/>
            <person name="Zheng C.-J."/>
            <person name="Schuster L."/>
            <person name="Cowan T.M."/>
            <person name="Smanski M.J."/>
            <person name="Chevrette M.G."/>
            <person name="De Carvalho L.P.S."/>
            <person name="Shen B."/>
        </authorList>
    </citation>
    <scope>NUCLEOTIDE SEQUENCE [LARGE SCALE GENOMIC DNA]</scope>
    <source>
        <strain evidence="3 4">NPDC000632</strain>
    </source>
</reference>
<feature type="compositionally biased region" description="Basic and acidic residues" evidence="1">
    <location>
        <begin position="305"/>
        <end position="322"/>
    </location>
</feature>
<sequence length="3479" mass="375004">MHAAHAQWLVAEHHHSRALEAHADGQRSLLQYHASSLISAAVETQRAAGVATTAHALREVLDGLKPATERVRQSELRERLEAQLDEELTAVTHMDAANRDRLTQARFRAERAVPELGWWPTLAADMAHAHQGRLWLDGTGTARLLKTTTDGRVVAGRKVEADRVAMLRAAGFLVPETTNSGTSTLLRPSDMGREALYLATLYPEGLHADARAAYEARLEQSRQPWMNNEDRKSAARRLPPLDRHTMRAVREKPVLLEDDQVLQMSTEEAARHADMAELAQRLRRWVTMSPGEQIDVLQAPSTAGGREREALTSEREQDRAGSERAAAASLSETTATPGQNAPSAGTTPPTTTPDGANESTAPAAGDAATRGMSNSTAHRANTAELTGQQREPNDDTPGPLVEGHPARSAPARPRPPVADTPPLAPPERRLPELVWGEQRRQEHGQALAALAGQRPPLSTKRRELDPDDPYAQFTDNLEHQLQQLTGHPDEHTAVADAGQKIRDAITDLAVRARAYSAERLRAAEGDPAQLLQITMEPSLADPFIRIAINTIMRVTDTAEASVDGAAAQARVRAALAATVCSDPLRESNGDSPRDFVDALIEFQAVASQTRDTVAELLAGTAQWEYFAELAARVEAATASPDPDPPAPRFADVDELRAHLADVAKRPLPDIEVDPAGLVRHELQARAKHASQLAAEPTLELTPSRRLAIYGSAKDGWHVVAPGSADAIVPWSVKTRRHALRYAALLERLTDAEGHVYPWDADDFPDLESRYEPQGGHPLYDWVESNQSHHRLGFQHHLRILRGSSGAYGWMKNLSLYGFEAFDYIHPADPASLVPGDEIMFTFDPDELEYASSLAGYFPPLQGGDLAIGTAVVGRDGALVPGFWWPKGHPEQAQRLIKDVALREGVRRARPGEYSLHAGITKHLPELTPQQVSSAVVMTGASTQPEALQAETTPAPDAVAPTSISPPAPGKQTQAPTGRDDEAPAALHGLAGPLDQPGPEQAATPPVAVPHRSPGDAADEPTAPSETSESSAEPPREARWRERLASDAAFGEVLGINPDAGEAYEGYAGRFDGDYDITLPTGRYCYRTPGLDRKKYSVRFIPDPTRDWESKQIKAVESLSEIMPVVRRHAARNTDKRDPRTVELNEHEQRALDDVARGVIFRSMGNWYRVRPGGRGTEGTYDWTTHALWKLSALGLITVPASQPEAGQRQHAQLTEVGELRRSGMHSAPPPAAVEADLQEQTVLFAAPEPTVSPVSEGQAAAPETAPSTEETEESTLPRYSRERHQALADIARGTISVNDGEFMLTNPRRPIRTAPSQRHLRTVLQEGLAQETSGKVHLSDRGVAWFAHHKITPPAAARSVETVEKAPLPPIDYTPLGVLPTPDEQQDGPRPPASAPLPDNWHTRYGEPDEGDIRATLAMARDATQRKEQSTARDVADLAAGPDAWLWTHQHPLAQFDENAAAALENVIDPRTRDYASRAILHLRAALVEAGHRATEHYVSNVRSPEWRTIMGVQADDVHRDRVRGIVITYLIELRTQAAEHGLDTDTIIHVLEDAAGWTGDLRPLGRKAAEYPHLPAAESVAEAAQYVANSLRAYARGETDTVDIHAERRTNWRPVGPRPDRTAPSVTEDPDGPAAAAPEGEVSDTDTEAAAPTRQTRSTTSPTPAQHRAAPDQGGIASRKLKQPTGPRPLKDQTPTPPTRESATPVRADEQSAAAPTDGRDTDARSVESPPAPAPAGQGGPTNTKADTPRTGAVVGTPADRPRPALADPGDSPPENPPAAVHKEGTVATSTLSSAAAAGETVVAPDQNGMAEPAALESATAYADEAAYAAGHEALLTELGQHEQWLTDTPEAAAAADILAADSALGPEGLTALLTLQRALTSTGHESGQRPRLVQRLGHHIHCAQLAESRRAFDQAARSSRTDQLRDLYQMALQGGFITFREQTQDGEMELGRYLQHRAEQLTQHSPDAERHVEESPAVAQNTSPAAHELDDDDFQLPVFEVPGESIMTIGEAAPRLLAQVRAHLAGARANIEELAHIHGSPIYAMVHQAGTPAEALHLGLTAADEDGSPRAVTIREDELADVAPERLLTAVTAWMNATDSGHRPLLDYAPTAGPPEPPTTAPEQSPQTEEKHTPAKSATTTSMTTAPAPDPAKSQPTTPTSQDTAEEREQPQSPPPEKTPRATTSAAEHAGAPLPPASGDAEETHEAPPIDSEGSTPQPDATAASSAEQQRSARQKPSGPAQQAHFEQPARSDAERVAELTTVARAALADLGVPAEATGVLTAPRTVVLTLETSGNAERDREVSDHLRVALTRAVRQHSDQGLAAYRVDIEHAPQSGQGSLPTDLPVPEAVPVPRERLLAANSAAAAVFAERLRTDPNAALARSYLAKERHLPPGIQREWGLGYAPSDRGAGRFDVLVRALAAQGFTDEELLQAGLAKRSRRGTLIDYFDDRIIFPIHDDRGEIVGFSGRRIDRPGETQEDVKKRQSQKYVNTSNDATLFSKGDLVFGLHHPAQAQVLAASSGPRVSVEGYFDVIAVARAAATLPLEERPLVGAPMGTAITERQLTVLRGLDTGDPRPHIAFLDADDSGRKVLLNKSDLLLKAPGPTTVTSASGAKDAAKLWEEGIEADGDGAAPVLRVLEQSQPLLDAVVEAVLVRGADEGELADHAFDSVTFYQRTRSFAAEAARYIHQWTQVHAPGDTPALEQAALTWAKKLHQEWSIPGHMTATAVLLGPGNHHEDYENEVYEQALTLLADDPEGYFVNDSHVRSLQSAAEDNSERATTPADGPGKRSGDARPGQWPAGLGASGSPAPPSAAVSPAAFGLHMVLPSPVDGHPVEHTDRTTAAYALHTAVHERLGRHTADVPESARLPQPLNLGTVHNVDLSTSGDDQTTEDPTVVLWLGPDRSDSLRLSYSRIVEMTGPELLAAVEWRAAQAAGLLGDPLSHTWRNAVRSILPPTLPAQPAPAQLADLLDTIAHGPEAGDERARHRAEQAVALYTAGHPDLALTHLAAPDHIWVLRNDGTWVQEEATDTELSWEELETGFSKEAAELADVTHAADALLSASPAPVPADLTVAHHSAHEALGLLRPYSIGLPGTIYEQITDLVAQMDGTEPVLRRLRGPNGEKLMSRAKTSFVRILEGIATAASKIRLTRLSARLERTVARLRGQDTSTLPTVRVIRTDRRMQDLAHIERDLERRMAAPTTTFAERGELQEQWIVNRARWRARYEQLTGQPLTTDFLPDNGLVAGAPPIPNPVAAHDLLLDHLTARVAQLRDTDPNTGEDSHPYEPTADLLNGVAWAYQQRLIGSVPAGDDPDGPVSAVQLRQAALIVTSHQQASPLTLRRTMNVTAEHADRLLHRLEEQQILGPYRADRPRAVLARPADIDVLLARPAAPPTPRQPVTDPAPAASASETLDEDRIQYLVSKVLADQQKRLEAHGEPDAAEHPAPSSRVRTSAHREAEANALVGQSTALAPSQS</sequence>
<dbReference type="Proteomes" id="UP001490330">
    <property type="component" value="Unassembled WGS sequence"/>
</dbReference>
<keyword evidence="4" id="KW-1185">Reference proteome</keyword>
<organism evidence="3 4">
    <name type="scientific">Streptomyces flaveolus</name>
    <dbReference type="NCBI Taxonomy" id="67297"/>
    <lineage>
        <taxon>Bacteria</taxon>
        <taxon>Bacillati</taxon>
        <taxon>Actinomycetota</taxon>
        <taxon>Actinomycetes</taxon>
        <taxon>Kitasatosporales</taxon>
        <taxon>Streptomycetaceae</taxon>
        <taxon>Streptomyces</taxon>
    </lineage>
</organism>
<feature type="compositionally biased region" description="Low complexity" evidence="1">
    <location>
        <begin position="323"/>
        <end position="336"/>
    </location>
</feature>
<feature type="compositionally biased region" description="Polar residues" evidence="1">
    <location>
        <begin position="3468"/>
        <end position="3479"/>
    </location>
</feature>
<dbReference type="EMBL" id="JBEPCV010000012">
    <property type="protein sequence ID" value="MER6905009.1"/>
    <property type="molecule type" value="Genomic_DNA"/>
</dbReference>